<feature type="transmembrane region" description="Helical" evidence="2">
    <location>
        <begin position="553"/>
        <end position="573"/>
    </location>
</feature>
<evidence type="ECO:0000256" key="2">
    <source>
        <dbReference type="SAM" id="Phobius"/>
    </source>
</evidence>
<feature type="compositionally biased region" description="Low complexity" evidence="1">
    <location>
        <begin position="474"/>
        <end position="501"/>
    </location>
</feature>
<feature type="compositionally biased region" description="Low complexity" evidence="1">
    <location>
        <begin position="23"/>
        <end position="41"/>
    </location>
</feature>
<comment type="caution">
    <text evidence="3">The sequence shown here is derived from an EMBL/GenBank/DDBJ whole genome shotgun (WGS) entry which is preliminary data.</text>
</comment>
<evidence type="ECO:0000313" key="3">
    <source>
        <dbReference type="EMBL" id="PKZ42069.1"/>
    </source>
</evidence>
<dbReference type="EMBL" id="PKIZ01000006">
    <property type="protein sequence ID" value="PKZ42069.1"/>
    <property type="molecule type" value="Genomic_DNA"/>
</dbReference>
<feature type="transmembrane region" description="Helical" evidence="2">
    <location>
        <begin position="313"/>
        <end position="334"/>
    </location>
</feature>
<dbReference type="AlphaFoldDB" id="A0A2I1PBR1"/>
<evidence type="ECO:0008006" key="5">
    <source>
        <dbReference type="Google" id="ProtNLM"/>
    </source>
</evidence>
<dbReference type="OrthoDB" id="5181884at2"/>
<feature type="transmembrane region" description="Helical" evidence="2">
    <location>
        <begin position="280"/>
        <end position="307"/>
    </location>
</feature>
<feature type="transmembrane region" description="Helical" evidence="2">
    <location>
        <begin position="102"/>
        <end position="125"/>
    </location>
</feature>
<keyword evidence="2" id="KW-0472">Membrane</keyword>
<proteinExistence type="predicted"/>
<keyword evidence="2" id="KW-0812">Transmembrane</keyword>
<organism evidence="3 4">
    <name type="scientific">Kytococcus schroeteri</name>
    <dbReference type="NCBI Taxonomy" id="138300"/>
    <lineage>
        <taxon>Bacteria</taxon>
        <taxon>Bacillati</taxon>
        <taxon>Actinomycetota</taxon>
        <taxon>Actinomycetes</taxon>
        <taxon>Micrococcales</taxon>
        <taxon>Kytococcaceae</taxon>
        <taxon>Kytococcus</taxon>
    </lineage>
</organism>
<feature type="region of interest" description="Disordered" evidence="1">
    <location>
        <begin position="738"/>
        <end position="761"/>
    </location>
</feature>
<feature type="compositionally biased region" description="Low complexity" evidence="1">
    <location>
        <begin position="64"/>
        <end position="78"/>
    </location>
</feature>
<feature type="region of interest" description="Disordered" evidence="1">
    <location>
        <begin position="474"/>
        <end position="545"/>
    </location>
</feature>
<evidence type="ECO:0000313" key="4">
    <source>
        <dbReference type="Proteomes" id="UP000234206"/>
    </source>
</evidence>
<dbReference type="RefSeq" id="WP_101849349.1">
    <property type="nucleotide sequence ID" value="NZ_PKIZ01000006.1"/>
</dbReference>
<feature type="compositionally biased region" description="Low complexity" evidence="1">
    <location>
        <begin position="521"/>
        <end position="536"/>
    </location>
</feature>
<feature type="transmembrane region" description="Helical" evidence="2">
    <location>
        <begin position="208"/>
        <end position="232"/>
    </location>
</feature>
<protein>
    <recommendedName>
        <fullName evidence="5">Zinc-ribbon domain-containing protein</fullName>
    </recommendedName>
</protein>
<dbReference type="Proteomes" id="UP000234206">
    <property type="component" value="Unassembled WGS sequence"/>
</dbReference>
<feature type="transmembrane region" description="Helical" evidence="2">
    <location>
        <begin position="355"/>
        <end position="377"/>
    </location>
</feature>
<keyword evidence="2" id="KW-1133">Transmembrane helix</keyword>
<sequence>MTTCQQCGSELAPASHFCAQCGAARPEPATPPAAEENTSPTGEPTASHTAGSPREAGPTVEGVADAPAPSAPTTAPLAAARTGTGSLDLDADTLKPAALGGLVAYGAALAASVVTMLVMFIGSVIQGDDGPSGSSDLSGADVNLGDILLSLPFQMVSLGSFGTLSLANGEDSLGHVWLPLFTVAPGLVLGAAFWARRTRRAGQSMGQTWTQAALAGLVAGALTWALAALFGLRTEDTWLGEFTLHAGSFTAFLGAFVLTGAGWVLGSLAHRSHEVRPRGAWAGALSTYGVHVAVVSVGLLLGLLVAVLKDNGLGWALIAFPVWPQVLLWGYQVVHFGSVTAGNETAGLWSEASGLVRTLWILLLLVALVVAGVRWWVVRDRRHTTLNSPAGWLALPAVFAGGALLMLLLTQVNAGMSFMGMSEAGRIAPTTTILLTAPLAGLAVELVSRFVAPHLVQYVPASLMGRWQAAAADSTTVDDPTPAATLAAPAPGAPAVADDATQAIPTPTAGDSGATAWHGETAPGSTDTTTSTAPLGAGAGAGTPMDPATKRRLTLGAMVLGGVVLALLVLSLLSKAVNSAFFAPEKQVEQYMEAVVDGRGSDAMRLADPNIPTDQRLLMVDEVYAEVENRPTGFEIGEVKKEDDRAVVPVKYTQNGVTESVDVAVERDGSSFVFFDKWKIADASPLTGHVDAYVPEGTEKVVVNGREVPTNARAESGFAVLPGTYRFSLPNSTYQQSSGEAVRTWGPAGQESSAGQDDGQLTYEPTPALEEEALKQAKAHLEECAKSTDAEPQGCPFSTYTSEDVRNGSWKIDQQPQMHLEAGDDWGQGGLRLTTDSSGRATYSYEEDTAIFDEPPTWEKKTDEVEFDLNGEVLVQGDEVSVTWQ</sequence>
<evidence type="ECO:0000256" key="1">
    <source>
        <dbReference type="SAM" id="MobiDB-lite"/>
    </source>
</evidence>
<feature type="transmembrane region" description="Helical" evidence="2">
    <location>
        <begin position="244"/>
        <end position="268"/>
    </location>
</feature>
<gene>
    <name evidence="3" type="ORF">CYJ76_04270</name>
</gene>
<feature type="transmembrane region" description="Helical" evidence="2">
    <location>
        <begin position="389"/>
        <end position="409"/>
    </location>
</feature>
<feature type="transmembrane region" description="Helical" evidence="2">
    <location>
        <begin position="176"/>
        <end position="196"/>
    </location>
</feature>
<reference evidence="3 4" key="1">
    <citation type="submission" date="2017-12" db="EMBL/GenBank/DDBJ databases">
        <title>Phylogenetic diversity of female urinary microbiome.</title>
        <authorList>
            <person name="Thomas-White K."/>
            <person name="Wolfe A.J."/>
        </authorList>
    </citation>
    <scope>NUCLEOTIDE SEQUENCE [LARGE SCALE GENOMIC DNA]</scope>
    <source>
        <strain evidence="3 4">UMB1298</strain>
    </source>
</reference>
<keyword evidence="4" id="KW-1185">Reference proteome</keyword>
<accession>A0A2I1PBR1</accession>
<feature type="region of interest" description="Disordered" evidence="1">
    <location>
        <begin position="22"/>
        <end position="78"/>
    </location>
</feature>
<name>A0A2I1PBR1_9MICO</name>